<comment type="caution">
    <text evidence="1">The sequence shown here is derived from an EMBL/GenBank/DDBJ whole genome shotgun (WGS) entry which is preliminary data.</text>
</comment>
<sequence length="106" mass="12486">MRFKPLFLYSNQLVGEDELFNPIYDLVEFKEATGRFTTWTEKEVALDVRNVTTTSRKILTRESQVNLLIASRIEFEGKFHNIKEIIGDDTDRWRILVVDRYGSDEP</sequence>
<proteinExistence type="predicted"/>
<name>A0ABR5ZY64_9LACT</name>
<reference evidence="1 2" key="1">
    <citation type="submission" date="2020-07" db="EMBL/GenBank/DDBJ databases">
        <title>Draft Genome Sequences of Lactobacillales Isolated from the International Space Station.</title>
        <authorList>
            <person name="Bharadwaj A.R."/>
            <person name="Singh N.K."/>
            <person name="Wood J.M."/>
            <person name="Debieu M."/>
            <person name="O'Hara N.B."/>
            <person name="Karouia F."/>
            <person name="Mason C.E."/>
            <person name="Venkateswaran K."/>
        </authorList>
    </citation>
    <scope>NUCLEOTIDE SEQUENCE [LARGE SCALE GENOMIC DNA]</scope>
    <source>
        <strain evidence="1 2">151250015-1-258-55</strain>
    </source>
</reference>
<protein>
    <recommendedName>
        <fullName evidence="3">Head-tail adaptor protein</fullName>
    </recommendedName>
</protein>
<gene>
    <name evidence="1" type="ORF">H3232_05745</name>
</gene>
<evidence type="ECO:0000313" key="2">
    <source>
        <dbReference type="Proteomes" id="UP000540056"/>
    </source>
</evidence>
<dbReference type="RefSeq" id="WP_182023402.1">
    <property type="nucleotide sequence ID" value="NZ_JACGAM010000008.1"/>
</dbReference>
<evidence type="ECO:0008006" key="3">
    <source>
        <dbReference type="Google" id="ProtNLM"/>
    </source>
</evidence>
<evidence type="ECO:0000313" key="1">
    <source>
        <dbReference type="EMBL" id="MBA5746692.1"/>
    </source>
</evidence>
<dbReference type="Proteomes" id="UP000540056">
    <property type="component" value="Unassembled WGS sequence"/>
</dbReference>
<dbReference type="EMBL" id="JACGAN010000008">
    <property type="protein sequence ID" value="MBA5746692.1"/>
    <property type="molecule type" value="Genomic_DNA"/>
</dbReference>
<accession>A0ABR5ZY64</accession>
<organism evidence="1 2">
    <name type="scientific">Aerococcus urinaeequi</name>
    <dbReference type="NCBI Taxonomy" id="51665"/>
    <lineage>
        <taxon>Bacteria</taxon>
        <taxon>Bacillati</taxon>
        <taxon>Bacillota</taxon>
        <taxon>Bacilli</taxon>
        <taxon>Lactobacillales</taxon>
        <taxon>Aerococcaceae</taxon>
        <taxon>Aerococcus</taxon>
    </lineage>
</organism>
<keyword evidence="2" id="KW-1185">Reference proteome</keyword>